<evidence type="ECO:0000313" key="8">
    <source>
        <dbReference type="Proteomes" id="UP000281549"/>
    </source>
</evidence>
<dbReference type="SUPFAM" id="SSF50044">
    <property type="entry name" value="SH3-domain"/>
    <property type="match status" value="1"/>
</dbReference>
<reference evidence="6" key="3">
    <citation type="submission" date="2018-08" db="EMBL/GenBank/DDBJ databases">
        <title>Leveraging single-cell genomics to expand the Fungal Tree of Life.</title>
        <authorList>
            <consortium name="DOE Joint Genome Institute"/>
            <person name="Ahrendt S.R."/>
            <person name="Quandt C.A."/>
            <person name="Ciobanu D."/>
            <person name="Clum A."/>
            <person name="Salamov A."/>
            <person name="Andreopoulos B."/>
            <person name="Cheng J.-F."/>
            <person name="Woyke T."/>
            <person name="Pelin A."/>
            <person name="Henrissat B."/>
            <person name="Reynolds N."/>
            <person name="Benny G.L."/>
            <person name="Smith M.E."/>
            <person name="James T.Y."/>
            <person name="Grigoriev I.V."/>
        </authorList>
    </citation>
    <scope>NUCLEOTIDE SEQUENCE</scope>
    <source>
        <strain evidence="6">CSF55</strain>
    </source>
</reference>
<evidence type="ECO:0000313" key="5">
    <source>
        <dbReference type="EMBL" id="EPZ37044.1"/>
    </source>
</evidence>
<evidence type="ECO:0000256" key="2">
    <source>
        <dbReference type="ARBA" id="ARBA00022443"/>
    </source>
</evidence>
<dbReference type="InterPro" id="IPR007461">
    <property type="entry name" value="Ysc84_actin-binding"/>
</dbReference>
<dbReference type="InterPro" id="IPR051702">
    <property type="entry name" value="SH3_domain_YSC84-like"/>
</dbReference>
<proteinExistence type="inferred from homology"/>
<dbReference type="InterPro" id="IPR033643">
    <property type="entry name" value="SYLF_SH3YL1-like"/>
</dbReference>
<feature type="domain" description="SH3" evidence="4">
    <location>
        <begin position="242"/>
        <end position="296"/>
    </location>
</feature>
<evidence type="ECO:0000313" key="7">
    <source>
        <dbReference type="Proteomes" id="UP000030755"/>
    </source>
</evidence>
<keyword evidence="7" id="KW-1185">Reference proteome</keyword>
<keyword evidence="2 3" id="KW-0728">SH3 domain</keyword>
<evidence type="ECO:0000313" key="6">
    <source>
        <dbReference type="EMBL" id="RKP17574.1"/>
    </source>
</evidence>
<dbReference type="PANTHER" id="PTHR15629:SF2">
    <property type="entry name" value="SH3 DOMAIN-CONTAINING YSC84-LIKE PROTEIN 1"/>
    <property type="match status" value="1"/>
</dbReference>
<dbReference type="PROSITE" id="PS50002">
    <property type="entry name" value="SH3"/>
    <property type="match status" value="1"/>
</dbReference>
<dbReference type="HOGENOM" id="CLU_015320_1_1_1"/>
<dbReference type="GO" id="GO:0035091">
    <property type="term" value="F:phosphatidylinositol binding"/>
    <property type="evidence" value="ECO:0007669"/>
    <property type="project" value="TreeGrafter"/>
</dbReference>
<protein>
    <submittedName>
        <fullName evidence="6">DUF500-domain-containing protein</fullName>
    </submittedName>
    <submittedName>
        <fullName evidence="5">Ysc84 actin-binding domain-containing protein</fullName>
    </submittedName>
</protein>
<dbReference type="Gene3D" id="2.30.30.40">
    <property type="entry name" value="SH3 Domains"/>
    <property type="match status" value="1"/>
</dbReference>
<reference evidence="5 7" key="1">
    <citation type="journal article" date="2013" name="Curr. Biol.">
        <title>Shared signatures of parasitism and phylogenomics unite Cryptomycota and microsporidia.</title>
        <authorList>
            <person name="James T.Y."/>
            <person name="Pelin A."/>
            <person name="Bonen L."/>
            <person name="Ahrendt S."/>
            <person name="Sain D."/>
            <person name="Corradi N."/>
            <person name="Stajich J.E."/>
        </authorList>
    </citation>
    <scope>NUCLEOTIDE SEQUENCE [LARGE SCALE GENOMIC DNA]</scope>
    <source>
        <strain evidence="5 7">CSF55</strain>
        <strain evidence="5 7">CSF55</strain>
    </source>
</reference>
<evidence type="ECO:0000256" key="3">
    <source>
        <dbReference type="PROSITE-ProRule" id="PRU00192"/>
    </source>
</evidence>
<dbReference type="EMBL" id="ML005767">
    <property type="protein sequence ID" value="RKP17574.1"/>
    <property type="molecule type" value="Genomic_DNA"/>
</dbReference>
<comment type="similarity">
    <text evidence="1">Belongs to the SH3YL1 family.</text>
</comment>
<dbReference type="SMART" id="SM00326">
    <property type="entry name" value="SH3"/>
    <property type="match status" value="1"/>
</dbReference>
<dbReference type="InterPro" id="IPR036028">
    <property type="entry name" value="SH3-like_dom_sf"/>
</dbReference>
<dbReference type="AlphaFoldDB" id="A0A075B5B2"/>
<evidence type="ECO:0000259" key="4">
    <source>
        <dbReference type="PROSITE" id="PS50002"/>
    </source>
</evidence>
<dbReference type="Pfam" id="PF04366">
    <property type="entry name" value="Ysc84"/>
    <property type="match status" value="1"/>
</dbReference>
<dbReference type="Proteomes" id="UP000030755">
    <property type="component" value="Unassembled WGS sequence"/>
</dbReference>
<name>A0A075B5B2_ROZAC</name>
<dbReference type="Pfam" id="PF00018">
    <property type="entry name" value="SH3_1"/>
    <property type="match status" value="1"/>
</dbReference>
<dbReference type="PANTHER" id="PTHR15629">
    <property type="entry name" value="SH3YL1 PROTEIN"/>
    <property type="match status" value="1"/>
</dbReference>
<dbReference type="EMBL" id="KE560361">
    <property type="protein sequence ID" value="EPZ37044.1"/>
    <property type="molecule type" value="Genomic_DNA"/>
</dbReference>
<sequence length="296" mass="31590">MHINSPIPKSLPKEIKKACKTASSFLPHKKQTIDNKLIPQSLLVSAKGFAIITVLKGGFLFSGRLGSGIVVAKLPDGSWSAPSAIGLASVGDGGQIGGELVELFILLMSDDAVKAFMHSGNLSLGANISIAAGPTGRDGQVSGTLLNTAGLVSYSKTKGLFIGVSIEGDVVFQRSDANKKFYGRPIKAKEILSGAVPPPDICGNLYRVLNLLTGNSTNEIQPPPYANNLVITRSPSSPEVPLRRIEAVAKRDFIARRPDELPFKQGDRIMILDRSTDWWKGSANGIHGIFPSRNCF</sequence>
<dbReference type="InterPro" id="IPR001452">
    <property type="entry name" value="SH3_domain"/>
</dbReference>
<dbReference type="OMA" id="MPIEMPA"/>
<dbReference type="CDD" id="cd11525">
    <property type="entry name" value="SYLF_SH3YL1_like"/>
    <property type="match status" value="1"/>
</dbReference>
<reference evidence="8" key="2">
    <citation type="journal article" date="2018" name="Nat. Microbiol.">
        <title>Leveraging single-cell genomics to expand the fungal tree of life.</title>
        <authorList>
            <person name="Ahrendt S.R."/>
            <person name="Quandt C.A."/>
            <person name="Ciobanu D."/>
            <person name="Clum A."/>
            <person name="Salamov A."/>
            <person name="Andreopoulos B."/>
            <person name="Cheng J.F."/>
            <person name="Woyke T."/>
            <person name="Pelin A."/>
            <person name="Henrissat B."/>
            <person name="Reynolds N.K."/>
            <person name="Benny G.L."/>
            <person name="Smith M.E."/>
            <person name="James T.Y."/>
            <person name="Grigoriev I.V."/>
        </authorList>
    </citation>
    <scope>NUCLEOTIDE SEQUENCE [LARGE SCALE GENOMIC DNA]</scope>
    <source>
        <strain evidence="8">CSF55</strain>
    </source>
</reference>
<dbReference type="Proteomes" id="UP000281549">
    <property type="component" value="Unassembled WGS sequence"/>
</dbReference>
<accession>A0A075B5B2</accession>
<dbReference type="STRING" id="988480.A0A075B5B2"/>
<gene>
    <name evidence="5" type="ORF">O9G_004455</name>
    <name evidence="6" type="ORF">ROZALSC1DRAFT_30634</name>
</gene>
<evidence type="ECO:0000256" key="1">
    <source>
        <dbReference type="ARBA" id="ARBA00007761"/>
    </source>
</evidence>
<dbReference type="OrthoDB" id="443981at2759"/>
<organism evidence="5 7">
    <name type="scientific">Rozella allomycis (strain CSF55)</name>
    <dbReference type="NCBI Taxonomy" id="988480"/>
    <lineage>
        <taxon>Eukaryota</taxon>
        <taxon>Fungi</taxon>
        <taxon>Fungi incertae sedis</taxon>
        <taxon>Cryptomycota</taxon>
        <taxon>Cryptomycota incertae sedis</taxon>
        <taxon>Rozella</taxon>
    </lineage>
</organism>